<evidence type="ECO:0000313" key="3">
    <source>
        <dbReference type="Proteomes" id="UP000324832"/>
    </source>
</evidence>
<proteinExistence type="predicted"/>
<reference evidence="2 3" key="1">
    <citation type="submission" date="2017-07" db="EMBL/GenBank/DDBJ databases">
        <authorList>
            <person name="Talla V."/>
            <person name="Backstrom N."/>
        </authorList>
    </citation>
    <scope>NUCLEOTIDE SEQUENCE [LARGE SCALE GENOMIC DNA]</scope>
</reference>
<gene>
    <name evidence="2" type="ORF">LSINAPIS_LOCUS7954</name>
</gene>
<evidence type="ECO:0000313" key="2">
    <source>
        <dbReference type="EMBL" id="VVC96449.1"/>
    </source>
</evidence>
<feature type="transmembrane region" description="Helical" evidence="1">
    <location>
        <begin position="50"/>
        <end position="68"/>
    </location>
</feature>
<sequence>MSIAHTMEANTTLATIYPRDATVLAAACACVFSVVGVIERNRVPDEQHRVSSTVIVGLLDCCSFSFLIPNQ</sequence>
<dbReference type="AlphaFoldDB" id="A0A5E4QDY7"/>
<accession>A0A5E4QDY7</accession>
<keyword evidence="1" id="KW-0812">Transmembrane</keyword>
<keyword evidence="1" id="KW-0472">Membrane</keyword>
<evidence type="ECO:0000256" key="1">
    <source>
        <dbReference type="SAM" id="Phobius"/>
    </source>
</evidence>
<name>A0A5E4QDY7_9NEOP</name>
<dbReference type="Proteomes" id="UP000324832">
    <property type="component" value="Unassembled WGS sequence"/>
</dbReference>
<feature type="transmembrane region" description="Helical" evidence="1">
    <location>
        <begin position="21"/>
        <end position="38"/>
    </location>
</feature>
<keyword evidence="3" id="KW-1185">Reference proteome</keyword>
<protein>
    <submittedName>
        <fullName evidence="2">Uncharacterized protein</fullName>
    </submittedName>
</protein>
<dbReference type="EMBL" id="FZQP02002736">
    <property type="protein sequence ID" value="VVC96449.1"/>
    <property type="molecule type" value="Genomic_DNA"/>
</dbReference>
<organism evidence="2 3">
    <name type="scientific">Leptidea sinapis</name>
    <dbReference type="NCBI Taxonomy" id="189913"/>
    <lineage>
        <taxon>Eukaryota</taxon>
        <taxon>Metazoa</taxon>
        <taxon>Ecdysozoa</taxon>
        <taxon>Arthropoda</taxon>
        <taxon>Hexapoda</taxon>
        <taxon>Insecta</taxon>
        <taxon>Pterygota</taxon>
        <taxon>Neoptera</taxon>
        <taxon>Endopterygota</taxon>
        <taxon>Lepidoptera</taxon>
        <taxon>Glossata</taxon>
        <taxon>Ditrysia</taxon>
        <taxon>Papilionoidea</taxon>
        <taxon>Pieridae</taxon>
        <taxon>Dismorphiinae</taxon>
        <taxon>Leptidea</taxon>
    </lineage>
</organism>
<keyword evidence="1" id="KW-1133">Transmembrane helix</keyword>